<reference evidence="2" key="1">
    <citation type="journal article" date="2022" name="Int. J. Mol. Sci.">
        <title>Draft Genome of Tanacetum Coccineum: Genomic Comparison of Closely Related Tanacetum-Family Plants.</title>
        <authorList>
            <person name="Yamashiro T."/>
            <person name="Shiraishi A."/>
            <person name="Nakayama K."/>
            <person name="Satake H."/>
        </authorList>
    </citation>
    <scope>NUCLEOTIDE SEQUENCE</scope>
</reference>
<name>A0ABQ5GHP8_9ASTR</name>
<gene>
    <name evidence="2" type="ORF">Tco_1041589</name>
</gene>
<protein>
    <submittedName>
        <fullName evidence="2">Uncharacterized protein</fullName>
    </submittedName>
</protein>
<feature type="region of interest" description="Disordered" evidence="1">
    <location>
        <begin position="1"/>
        <end position="22"/>
    </location>
</feature>
<evidence type="ECO:0000256" key="1">
    <source>
        <dbReference type="SAM" id="MobiDB-lite"/>
    </source>
</evidence>
<reference evidence="2" key="2">
    <citation type="submission" date="2022-01" db="EMBL/GenBank/DDBJ databases">
        <authorList>
            <person name="Yamashiro T."/>
            <person name="Shiraishi A."/>
            <person name="Satake H."/>
            <person name="Nakayama K."/>
        </authorList>
    </citation>
    <scope>NUCLEOTIDE SEQUENCE</scope>
</reference>
<evidence type="ECO:0000313" key="2">
    <source>
        <dbReference type="EMBL" id="GJT74864.1"/>
    </source>
</evidence>
<sequence>MPEREGGGRTDSITGPNLQTQHPAKRFVVLSDSPCHSSSNATDAEVSSVIRSLVPDPPIMTAAIATTVMANISSISAPRTGEEPVRVSIFVDSTSAGMVEPDIAGLSQPAGTMLSLCSTDYEQLFAEFNVGAARQTCLGVEVRMQLEYKLRGRKKFEGNCAMQANLLKERDAEVASLKAQLSLKEAKVAKAIHLRGQTAIVEAAEAAWVTELASLTAQIGKLTQYFSELGLFCDELSVKASTLVAERDRLVCQVSSLEGTCFGLCDEVMGHKLFKEQIKAFQDEKVRVLSEKVSLEYLAALGGAIGHAIDKGMQDGLAAGIDHGKGERGLADVASYNPSTKANYISVVNALRAVDFPFLAQLESHKDASIADIIGLLHLEGPAAETPEAS</sequence>
<dbReference type="EMBL" id="BQNB010018478">
    <property type="protein sequence ID" value="GJT74864.1"/>
    <property type="molecule type" value="Genomic_DNA"/>
</dbReference>
<feature type="compositionally biased region" description="Polar residues" evidence="1">
    <location>
        <begin position="11"/>
        <end position="22"/>
    </location>
</feature>
<dbReference type="Proteomes" id="UP001151760">
    <property type="component" value="Unassembled WGS sequence"/>
</dbReference>
<proteinExistence type="predicted"/>
<keyword evidence="3" id="KW-1185">Reference proteome</keyword>
<organism evidence="2 3">
    <name type="scientific">Tanacetum coccineum</name>
    <dbReference type="NCBI Taxonomy" id="301880"/>
    <lineage>
        <taxon>Eukaryota</taxon>
        <taxon>Viridiplantae</taxon>
        <taxon>Streptophyta</taxon>
        <taxon>Embryophyta</taxon>
        <taxon>Tracheophyta</taxon>
        <taxon>Spermatophyta</taxon>
        <taxon>Magnoliopsida</taxon>
        <taxon>eudicotyledons</taxon>
        <taxon>Gunneridae</taxon>
        <taxon>Pentapetalae</taxon>
        <taxon>asterids</taxon>
        <taxon>campanulids</taxon>
        <taxon>Asterales</taxon>
        <taxon>Asteraceae</taxon>
        <taxon>Asteroideae</taxon>
        <taxon>Anthemideae</taxon>
        <taxon>Anthemidinae</taxon>
        <taxon>Tanacetum</taxon>
    </lineage>
</organism>
<evidence type="ECO:0000313" key="3">
    <source>
        <dbReference type="Proteomes" id="UP001151760"/>
    </source>
</evidence>
<accession>A0ABQ5GHP8</accession>
<comment type="caution">
    <text evidence="2">The sequence shown here is derived from an EMBL/GenBank/DDBJ whole genome shotgun (WGS) entry which is preliminary data.</text>
</comment>